<dbReference type="PANTHER" id="PTHR11922">
    <property type="entry name" value="GMP SYNTHASE-RELATED"/>
    <property type="match status" value="1"/>
</dbReference>
<keyword evidence="1" id="KW-0436">Ligase</keyword>
<dbReference type="Proteomes" id="UP001234178">
    <property type="component" value="Unassembled WGS sequence"/>
</dbReference>
<keyword evidence="3 6" id="KW-0332">GMP biosynthesis</keyword>
<dbReference type="PROSITE" id="PS51553">
    <property type="entry name" value="GMPS_ATP_PPASE"/>
    <property type="match status" value="1"/>
</dbReference>
<evidence type="ECO:0000313" key="8">
    <source>
        <dbReference type="EMBL" id="KAK4020571.1"/>
    </source>
</evidence>
<evidence type="ECO:0000313" key="9">
    <source>
        <dbReference type="Proteomes" id="UP001234178"/>
    </source>
</evidence>
<evidence type="ECO:0000256" key="3">
    <source>
        <dbReference type="ARBA" id="ARBA00022749"/>
    </source>
</evidence>
<dbReference type="EMBL" id="JAOYFB010000036">
    <property type="protein sequence ID" value="KAK4020571.1"/>
    <property type="molecule type" value="Genomic_DNA"/>
</dbReference>
<evidence type="ECO:0000256" key="2">
    <source>
        <dbReference type="ARBA" id="ARBA00022741"/>
    </source>
</evidence>
<proteinExistence type="predicted"/>
<evidence type="ECO:0000256" key="1">
    <source>
        <dbReference type="ARBA" id="ARBA00022598"/>
    </source>
</evidence>
<accession>A0ABR0A608</accession>
<organism evidence="8 9">
    <name type="scientific">Daphnia magna</name>
    <dbReference type="NCBI Taxonomy" id="35525"/>
    <lineage>
        <taxon>Eukaryota</taxon>
        <taxon>Metazoa</taxon>
        <taxon>Ecdysozoa</taxon>
        <taxon>Arthropoda</taxon>
        <taxon>Crustacea</taxon>
        <taxon>Branchiopoda</taxon>
        <taxon>Diplostraca</taxon>
        <taxon>Cladocera</taxon>
        <taxon>Anomopoda</taxon>
        <taxon>Daphniidae</taxon>
        <taxon>Daphnia</taxon>
    </lineage>
</organism>
<dbReference type="InterPro" id="IPR025777">
    <property type="entry name" value="GMPS_ATP_PPase_dom"/>
</dbReference>
<dbReference type="PANTHER" id="PTHR11922:SF2">
    <property type="entry name" value="GMP SYNTHASE [GLUTAMINE-HYDROLYZING]"/>
    <property type="match status" value="1"/>
</dbReference>
<evidence type="ECO:0000259" key="7">
    <source>
        <dbReference type="PROSITE" id="PS51553"/>
    </source>
</evidence>
<name>A0ABR0A608_9CRUS</name>
<keyword evidence="2 6" id="KW-0547">Nucleotide-binding</keyword>
<gene>
    <name evidence="8" type="ORF">OUZ56_002536</name>
</gene>
<keyword evidence="5 6" id="KW-0067">ATP-binding</keyword>
<dbReference type="InterPro" id="IPR014729">
    <property type="entry name" value="Rossmann-like_a/b/a_fold"/>
</dbReference>
<reference evidence="8 9" key="1">
    <citation type="journal article" date="2023" name="Nucleic Acids Res.">
        <title>The hologenome of Daphnia magna reveals possible DNA methylation and microbiome-mediated evolution of the host genome.</title>
        <authorList>
            <person name="Chaturvedi A."/>
            <person name="Li X."/>
            <person name="Dhandapani V."/>
            <person name="Marshall H."/>
            <person name="Kissane S."/>
            <person name="Cuenca-Cambronero M."/>
            <person name="Asole G."/>
            <person name="Calvet F."/>
            <person name="Ruiz-Romero M."/>
            <person name="Marangio P."/>
            <person name="Guigo R."/>
            <person name="Rago D."/>
            <person name="Mirbahai L."/>
            <person name="Eastwood N."/>
            <person name="Colbourne J.K."/>
            <person name="Zhou J."/>
            <person name="Mallon E."/>
            <person name="Orsini L."/>
        </authorList>
    </citation>
    <scope>NUCLEOTIDE SEQUENCE [LARGE SCALE GENOMIC DNA]</scope>
    <source>
        <strain evidence="8">LRV0_1</strain>
    </source>
</reference>
<feature type="binding site" evidence="6">
    <location>
        <begin position="105"/>
        <end position="111"/>
    </location>
    <ligand>
        <name>ATP</name>
        <dbReference type="ChEBI" id="CHEBI:30616"/>
    </ligand>
</feature>
<feature type="domain" description="GMPS ATP-PPase" evidence="7">
    <location>
        <begin position="79"/>
        <end position="258"/>
    </location>
</feature>
<comment type="caution">
    <text evidence="8">The sequence shown here is derived from an EMBL/GenBank/DDBJ whole genome shotgun (WGS) entry which is preliminary data.</text>
</comment>
<keyword evidence="4 6" id="KW-0658">Purine biosynthesis</keyword>
<protein>
    <recommendedName>
        <fullName evidence="7">GMPS ATP-PPase domain-containing protein</fullName>
    </recommendedName>
</protein>
<keyword evidence="9" id="KW-1185">Reference proteome</keyword>
<evidence type="ECO:0000256" key="4">
    <source>
        <dbReference type="ARBA" id="ARBA00022755"/>
    </source>
</evidence>
<dbReference type="Gene3D" id="3.40.50.620">
    <property type="entry name" value="HUPs"/>
    <property type="match status" value="1"/>
</dbReference>
<evidence type="ECO:0000256" key="5">
    <source>
        <dbReference type="ARBA" id="ARBA00022840"/>
    </source>
</evidence>
<sequence length="258" mass="29711">MFKIAESESNVWNLIFKPSKPQLPFYFNKAIKQLYIQGSHWGISLRSGCPTIRPSNLYWPSSSAGNFLCMQLINNALGGTVERKDVSEDGQFKNQVETEWLCPLFKGLETRQMFNDLIENGRKMLHNFLFDICGLQGVFTLQKYEQLTFYDASTNVHVRQTLSFCRTVNPEEKRRIIGDMFVKVVDRTANDLNVTWDNLLLGQVALRPDLIESASHMASSRADAMKTHHNDSEMVLQLRIYGRVVEPLKDFHKDEVRS</sequence>
<evidence type="ECO:0000256" key="6">
    <source>
        <dbReference type="PROSITE-ProRule" id="PRU00886"/>
    </source>
</evidence>